<proteinExistence type="predicted"/>
<feature type="domain" description="RRM" evidence="3">
    <location>
        <begin position="4"/>
        <end position="73"/>
    </location>
</feature>
<name>A0A2J6RJM3_HYAVF</name>
<dbReference type="AlphaFoldDB" id="A0A2J6RJM3"/>
<keyword evidence="1 2" id="KW-0694">RNA-binding</keyword>
<reference evidence="4 5" key="1">
    <citation type="submission" date="2016-04" db="EMBL/GenBank/DDBJ databases">
        <title>A degradative enzymes factory behind the ericoid mycorrhizal symbiosis.</title>
        <authorList>
            <consortium name="DOE Joint Genome Institute"/>
            <person name="Martino E."/>
            <person name="Morin E."/>
            <person name="Grelet G."/>
            <person name="Kuo A."/>
            <person name="Kohler A."/>
            <person name="Daghino S."/>
            <person name="Barry K."/>
            <person name="Choi C."/>
            <person name="Cichocki N."/>
            <person name="Clum A."/>
            <person name="Copeland A."/>
            <person name="Hainaut M."/>
            <person name="Haridas S."/>
            <person name="Labutti K."/>
            <person name="Lindquist E."/>
            <person name="Lipzen A."/>
            <person name="Khouja H.-R."/>
            <person name="Murat C."/>
            <person name="Ohm R."/>
            <person name="Olson A."/>
            <person name="Spatafora J."/>
            <person name="Veneault-Fourrey C."/>
            <person name="Henrissat B."/>
            <person name="Grigoriev I."/>
            <person name="Martin F."/>
            <person name="Perotto S."/>
        </authorList>
    </citation>
    <scope>NUCLEOTIDE SEQUENCE [LARGE SCALE GENOMIC DNA]</scope>
    <source>
        <strain evidence="4 5">F</strain>
    </source>
</reference>
<evidence type="ECO:0000256" key="1">
    <source>
        <dbReference type="ARBA" id="ARBA00022884"/>
    </source>
</evidence>
<dbReference type="Proteomes" id="UP000235786">
    <property type="component" value="Unassembled WGS sequence"/>
</dbReference>
<evidence type="ECO:0000256" key="2">
    <source>
        <dbReference type="PROSITE-ProRule" id="PRU00176"/>
    </source>
</evidence>
<gene>
    <name evidence="4" type="ORF">L207DRAFT_391110</name>
</gene>
<dbReference type="GO" id="GO:0003723">
    <property type="term" value="F:RNA binding"/>
    <property type="evidence" value="ECO:0007669"/>
    <property type="project" value="UniProtKB-UniRule"/>
</dbReference>
<dbReference type="InterPro" id="IPR035979">
    <property type="entry name" value="RBD_domain_sf"/>
</dbReference>
<keyword evidence="5" id="KW-1185">Reference proteome</keyword>
<feature type="non-terminal residue" evidence="4">
    <location>
        <position position="73"/>
    </location>
</feature>
<dbReference type="OrthoDB" id="3559950at2759"/>
<sequence>PENTTIFVQRLSSGVTEDELRSFSQGFGEISHVKIRSDKMFALVSFVTHDAAKMAIEQMQDYPIGSSRVHLSW</sequence>
<evidence type="ECO:0000313" key="4">
    <source>
        <dbReference type="EMBL" id="PMD38687.1"/>
    </source>
</evidence>
<dbReference type="PROSITE" id="PS50102">
    <property type="entry name" value="RRM"/>
    <property type="match status" value="1"/>
</dbReference>
<feature type="non-terminal residue" evidence="4">
    <location>
        <position position="1"/>
    </location>
</feature>
<organism evidence="4 5">
    <name type="scientific">Hyaloscypha variabilis (strain UAMH 11265 / GT02V1 / F)</name>
    <name type="common">Meliniomyces variabilis</name>
    <dbReference type="NCBI Taxonomy" id="1149755"/>
    <lineage>
        <taxon>Eukaryota</taxon>
        <taxon>Fungi</taxon>
        <taxon>Dikarya</taxon>
        <taxon>Ascomycota</taxon>
        <taxon>Pezizomycotina</taxon>
        <taxon>Leotiomycetes</taxon>
        <taxon>Helotiales</taxon>
        <taxon>Hyaloscyphaceae</taxon>
        <taxon>Hyaloscypha</taxon>
        <taxon>Hyaloscypha variabilis</taxon>
    </lineage>
</organism>
<dbReference type="SMART" id="SM00360">
    <property type="entry name" value="RRM"/>
    <property type="match status" value="1"/>
</dbReference>
<dbReference type="InterPro" id="IPR000504">
    <property type="entry name" value="RRM_dom"/>
</dbReference>
<accession>A0A2J6RJM3</accession>
<dbReference type="Gene3D" id="3.30.70.330">
    <property type="match status" value="1"/>
</dbReference>
<dbReference type="EMBL" id="KZ613947">
    <property type="protein sequence ID" value="PMD38687.1"/>
    <property type="molecule type" value="Genomic_DNA"/>
</dbReference>
<dbReference type="PANTHER" id="PTHR10352">
    <property type="entry name" value="EUKARYOTIC TRANSLATION INITIATION FACTOR 3 SUBUNIT G"/>
    <property type="match status" value="1"/>
</dbReference>
<evidence type="ECO:0000259" key="3">
    <source>
        <dbReference type="PROSITE" id="PS50102"/>
    </source>
</evidence>
<evidence type="ECO:0000313" key="5">
    <source>
        <dbReference type="Proteomes" id="UP000235786"/>
    </source>
</evidence>
<dbReference type="Pfam" id="PF00076">
    <property type="entry name" value="RRM_1"/>
    <property type="match status" value="1"/>
</dbReference>
<dbReference type="InterPro" id="IPR012677">
    <property type="entry name" value="Nucleotide-bd_a/b_plait_sf"/>
</dbReference>
<dbReference type="SUPFAM" id="SSF54928">
    <property type="entry name" value="RNA-binding domain, RBD"/>
    <property type="match status" value="1"/>
</dbReference>
<protein>
    <submittedName>
        <fullName evidence="4">RNA-binding domain-containing protein</fullName>
    </submittedName>
</protein>
<dbReference type="STRING" id="1149755.A0A2J6RJM3"/>